<evidence type="ECO:0000313" key="1">
    <source>
        <dbReference type="EMBL" id="MBL7630883.1"/>
    </source>
</evidence>
<dbReference type="AlphaFoldDB" id="A0A937UR79"/>
<proteinExistence type="predicted"/>
<dbReference type="Proteomes" id="UP000604475">
    <property type="component" value="Unassembled WGS sequence"/>
</dbReference>
<comment type="caution">
    <text evidence="1">The sequence shown here is derived from an EMBL/GenBank/DDBJ whole genome shotgun (WGS) entry which is preliminary data.</text>
</comment>
<dbReference type="RefSeq" id="WP_203005656.1">
    <property type="nucleotide sequence ID" value="NZ_JADWYU010000139.1"/>
</dbReference>
<dbReference type="EMBL" id="JAEACQ010000255">
    <property type="protein sequence ID" value="MBL7630883.1"/>
    <property type="molecule type" value="Genomic_DNA"/>
</dbReference>
<keyword evidence="2" id="KW-1185">Reference proteome</keyword>
<accession>A0A937UR79</accession>
<protein>
    <submittedName>
        <fullName evidence="1">Uncharacterized protein</fullName>
    </submittedName>
</protein>
<name>A0A937UR79_9ACTN</name>
<sequence length="57" mass="5829">MELNETAVTAGTWTLPGQRDTGVEQVAVETAPGESDVIAVGPVANPKRLRLGVPASA</sequence>
<gene>
    <name evidence="1" type="ORF">I7412_27720</name>
</gene>
<reference evidence="1" key="1">
    <citation type="submission" date="2020-12" db="EMBL/GenBank/DDBJ databases">
        <title>Genomic characterization of non-nitrogen-fixing Frankia strains.</title>
        <authorList>
            <person name="Carlos-Shanley C."/>
            <person name="Guerra T."/>
            <person name="Hahn D."/>
        </authorList>
    </citation>
    <scope>NUCLEOTIDE SEQUENCE</scope>
    <source>
        <strain evidence="1">CN6</strain>
    </source>
</reference>
<organism evidence="1 2">
    <name type="scientific">Frankia nepalensis</name>
    <dbReference type="NCBI Taxonomy" id="1836974"/>
    <lineage>
        <taxon>Bacteria</taxon>
        <taxon>Bacillati</taxon>
        <taxon>Actinomycetota</taxon>
        <taxon>Actinomycetes</taxon>
        <taxon>Frankiales</taxon>
        <taxon>Frankiaceae</taxon>
        <taxon>Frankia</taxon>
    </lineage>
</organism>
<evidence type="ECO:0000313" key="2">
    <source>
        <dbReference type="Proteomes" id="UP000604475"/>
    </source>
</evidence>